<accession>A0A380WKE5</accession>
<name>A0A380WKE5_AMIAI</name>
<dbReference type="Pfam" id="PF03364">
    <property type="entry name" value="Polyketide_cyc"/>
    <property type="match status" value="1"/>
</dbReference>
<organism evidence="3 4">
    <name type="scientific">Aminobacter aminovorans</name>
    <name type="common">Chelatobacter heintzii</name>
    <dbReference type="NCBI Taxonomy" id="83263"/>
    <lineage>
        <taxon>Bacteria</taxon>
        <taxon>Pseudomonadati</taxon>
        <taxon>Pseudomonadota</taxon>
        <taxon>Alphaproteobacteria</taxon>
        <taxon>Hyphomicrobiales</taxon>
        <taxon>Phyllobacteriaceae</taxon>
        <taxon>Aminobacter</taxon>
    </lineage>
</organism>
<dbReference type="OrthoDB" id="5402478at2"/>
<evidence type="ECO:0000259" key="2">
    <source>
        <dbReference type="Pfam" id="PF03364"/>
    </source>
</evidence>
<comment type="similarity">
    <text evidence="1">Belongs to the ribosome association toxin RatA family.</text>
</comment>
<evidence type="ECO:0000313" key="4">
    <source>
        <dbReference type="Proteomes" id="UP000254701"/>
    </source>
</evidence>
<feature type="domain" description="Coenzyme Q-binding protein COQ10 START" evidence="2">
    <location>
        <begin position="16"/>
        <end position="127"/>
    </location>
</feature>
<sequence>MASNAFRFDEVWEIPEASPQQVWDVLADATLLPLWWGDVYKDVEKLTSHDKPSVGARVCARARGFLPYELNFILEAVELEPGKVVAVKTSGDFDGHWRAVLTPSGHGTHVALTWQVIVERPILRLLSPLLRPAFAWNHRWTTPRGEAGLRRYLAEDRPAGPDRAVRQIDSSD</sequence>
<dbReference type="AlphaFoldDB" id="A0A380WKE5"/>
<dbReference type="InterPro" id="IPR005031">
    <property type="entry name" value="COQ10_START"/>
</dbReference>
<evidence type="ECO:0000313" key="3">
    <source>
        <dbReference type="EMBL" id="SUU89457.1"/>
    </source>
</evidence>
<proteinExistence type="inferred from homology"/>
<dbReference type="EMBL" id="UFSM01000001">
    <property type="protein sequence ID" value="SUU89457.1"/>
    <property type="molecule type" value="Genomic_DNA"/>
</dbReference>
<dbReference type="Proteomes" id="UP000254701">
    <property type="component" value="Unassembled WGS sequence"/>
</dbReference>
<dbReference type="Gene3D" id="3.30.530.20">
    <property type="match status" value="1"/>
</dbReference>
<dbReference type="SUPFAM" id="SSF55961">
    <property type="entry name" value="Bet v1-like"/>
    <property type="match status" value="1"/>
</dbReference>
<protein>
    <submittedName>
        <fullName evidence="3">Polyketide cyclase / dehydrase and lipid transport</fullName>
    </submittedName>
</protein>
<dbReference type="InterPro" id="IPR023393">
    <property type="entry name" value="START-like_dom_sf"/>
</dbReference>
<dbReference type="RefSeq" id="WP_115731621.1">
    <property type="nucleotide sequence ID" value="NZ_BAAAVY010000002.1"/>
</dbReference>
<gene>
    <name evidence="3" type="ORF">NCTC10684_02698</name>
</gene>
<evidence type="ECO:0000256" key="1">
    <source>
        <dbReference type="ARBA" id="ARBA00008918"/>
    </source>
</evidence>
<reference evidence="3 4" key="1">
    <citation type="submission" date="2018-06" db="EMBL/GenBank/DDBJ databases">
        <authorList>
            <consortium name="Pathogen Informatics"/>
            <person name="Doyle S."/>
        </authorList>
    </citation>
    <scope>NUCLEOTIDE SEQUENCE [LARGE SCALE GENOMIC DNA]</scope>
    <source>
        <strain evidence="3 4">NCTC10684</strain>
    </source>
</reference>